<dbReference type="PROSITE" id="PS00022">
    <property type="entry name" value="EGF_1"/>
    <property type="match status" value="1"/>
</dbReference>
<proteinExistence type="predicted"/>
<dbReference type="RefSeq" id="WP_303278740.1">
    <property type="nucleotide sequence ID" value="NZ_JAUOEK010000140.1"/>
</dbReference>
<accession>A0ABT8WD00</accession>
<evidence type="ECO:0000313" key="5">
    <source>
        <dbReference type="Proteomes" id="UP001176883"/>
    </source>
</evidence>
<comment type="caution">
    <text evidence="4">The sequence shown here is derived from an EMBL/GenBank/DDBJ whole genome shotgun (WGS) entry which is preliminary data.</text>
</comment>
<dbReference type="Proteomes" id="UP001176883">
    <property type="component" value="Unassembled WGS sequence"/>
</dbReference>
<dbReference type="InterPro" id="IPR000742">
    <property type="entry name" value="EGF"/>
</dbReference>
<feature type="chain" id="PRO_5046391321" description="EGF-like domain-containing protein" evidence="1">
    <location>
        <begin position="28"/>
        <end position="196"/>
    </location>
</feature>
<dbReference type="SUPFAM" id="SSF57196">
    <property type="entry name" value="EGF/Laminin"/>
    <property type="match status" value="1"/>
</dbReference>
<dbReference type="CDD" id="cd00054">
    <property type="entry name" value="EGF_CA"/>
    <property type="match status" value="1"/>
</dbReference>
<gene>
    <name evidence="4" type="ORF">Q4Q35_14620</name>
</gene>
<keyword evidence="5" id="KW-1185">Reference proteome</keyword>
<keyword evidence="1" id="KW-0732">Signal</keyword>
<evidence type="ECO:0000256" key="1">
    <source>
        <dbReference type="SAM" id="SignalP"/>
    </source>
</evidence>
<evidence type="ECO:0000259" key="3">
    <source>
        <dbReference type="PROSITE" id="PS01186"/>
    </source>
</evidence>
<organism evidence="4 5">
    <name type="scientific">Flavivirga aquimarina</name>
    <dbReference type="NCBI Taxonomy" id="2027862"/>
    <lineage>
        <taxon>Bacteria</taxon>
        <taxon>Pseudomonadati</taxon>
        <taxon>Bacteroidota</taxon>
        <taxon>Flavobacteriia</taxon>
        <taxon>Flavobacteriales</taxon>
        <taxon>Flavobacteriaceae</taxon>
        <taxon>Flavivirga</taxon>
    </lineage>
</organism>
<name>A0ABT8WD00_9FLAO</name>
<dbReference type="PROSITE" id="PS01186">
    <property type="entry name" value="EGF_2"/>
    <property type="match status" value="1"/>
</dbReference>
<protein>
    <recommendedName>
        <fullName evidence="2 3">EGF-like domain-containing protein</fullName>
    </recommendedName>
</protein>
<sequence>MKNKFFKPTIFLVLCLIMLNCSKNSDSCETIVCFNGGTFTDCECDCPEGYTGTDCSEQVTPRSITITKVIVKAFPIQRTNGDNWDFDLLNPINELPDVYITFENSVLDVIYDSTTFFQNASIAPNLYLEFTPNLKIVNYVNGFIVNIYDYDENSEDDFMASEPFIVYNNFNGFPETLEVKNVSQSLLVGLELTYEW</sequence>
<feature type="signal peptide" evidence="1">
    <location>
        <begin position="1"/>
        <end position="27"/>
    </location>
</feature>
<evidence type="ECO:0000313" key="4">
    <source>
        <dbReference type="EMBL" id="MDO5971038.1"/>
    </source>
</evidence>
<reference evidence="4" key="1">
    <citation type="submission" date="2023-07" db="EMBL/GenBank/DDBJ databases">
        <title>Two novel species in the genus Flavivirga.</title>
        <authorList>
            <person name="Kwon K."/>
        </authorList>
    </citation>
    <scope>NUCLEOTIDE SEQUENCE</scope>
    <source>
        <strain evidence="4">KCTC 52353</strain>
    </source>
</reference>
<dbReference type="EMBL" id="JAUOEK010000140">
    <property type="protein sequence ID" value="MDO5971038.1"/>
    <property type="molecule type" value="Genomic_DNA"/>
</dbReference>
<evidence type="ECO:0000259" key="2">
    <source>
        <dbReference type="PROSITE" id="PS00022"/>
    </source>
</evidence>
<feature type="domain" description="EGF-like" evidence="2 3">
    <location>
        <begin position="44"/>
        <end position="55"/>
    </location>
</feature>